<evidence type="ECO:0000256" key="1">
    <source>
        <dbReference type="SAM" id="MobiDB-lite"/>
    </source>
</evidence>
<feature type="compositionally biased region" description="Gly residues" evidence="1">
    <location>
        <begin position="106"/>
        <end position="115"/>
    </location>
</feature>
<gene>
    <name evidence="2" type="ORF">FA13DRAFT_1799267</name>
</gene>
<feature type="compositionally biased region" description="Polar residues" evidence="1">
    <location>
        <begin position="23"/>
        <end position="33"/>
    </location>
</feature>
<feature type="region of interest" description="Disordered" evidence="1">
    <location>
        <begin position="261"/>
        <end position="281"/>
    </location>
</feature>
<name>A0A4Y7SJI6_COPMI</name>
<evidence type="ECO:0000313" key="2">
    <source>
        <dbReference type="EMBL" id="TEB22050.1"/>
    </source>
</evidence>
<dbReference type="Proteomes" id="UP000298030">
    <property type="component" value="Unassembled WGS sequence"/>
</dbReference>
<organism evidence="2 3">
    <name type="scientific">Coprinellus micaceus</name>
    <name type="common">Glistening ink-cap mushroom</name>
    <name type="synonym">Coprinus micaceus</name>
    <dbReference type="NCBI Taxonomy" id="71717"/>
    <lineage>
        <taxon>Eukaryota</taxon>
        <taxon>Fungi</taxon>
        <taxon>Dikarya</taxon>
        <taxon>Basidiomycota</taxon>
        <taxon>Agaricomycotina</taxon>
        <taxon>Agaricomycetes</taxon>
        <taxon>Agaricomycetidae</taxon>
        <taxon>Agaricales</taxon>
        <taxon>Agaricineae</taxon>
        <taxon>Psathyrellaceae</taxon>
        <taxon>Coprinellus</taxon>
    </lineage>
</organism>
<dbReference type="EMBL" id="QPFP01000098">
    <property type="protein sequence ID" value="TEB22050.1"/>
    <property type="molecule type" value="Genomic_DNA"/>
</dbReference>
<sequence>MAKRKRPIREPSLEEEGDASDQGPPTASNSPQPRRSARVAKLPKKSYSERSPAGDESEGEDRESGTEKDENQDRDESGDGDQDEDEDEDAPGGSKRRKTCNAPRGIGKGGKGKSGQGNAKGRTTGRTTSTTASGSKGLKLREAKKMFWVDRRIYVRIGGRGGWIEGLVKEDLVRTRNSLRHVAAWRRTSSTLPNLPHSLTTAPLGANRRRVRAGPFDGDPVGGVGVVRIVDEAGNEVPPFPLPSFPPQDTRYNVQVSYTPANTARTTHPQDQAPEVLTLVP</sequence>
<keyword evidence="3" id="KW-1185">Reference proteome</keyword>
<reference evidence="2 3" key="1">
    <citation type="journal article" date="2019" name="Nat. Ecol. Evol.">
        <title>Megaphylogeny resolves global patterns of mushroom evolution.</title>
        <authorList>
            <person name="Varga T."/>
            <person name="Krizsan K."/>
            <person name="Foldi C."/>
            <person name="Dima B."/>
            <person name="Sanchez-Garcia M."/>
            <person name="Sanchez-Ramirez S."/>
            <person name="Szollosi G.J."/>
            <person name="Szarkandi J.G."/>
            <person name="Papp V."/>
            <person name="Albert L."/>
            <person name="Andreopoulos W."/>
            <person name="Angelini C."/>
            <person name="Antonin V."/>
            <person name="Barry K.W."/>
            <person name="Bougher N.L."/>
            <person name="Buchanan P."/>
            <person name="Buyck B."/>
            <person name="Bense V."/>
            <person name="Catcheside P."/>
            <person name="Chovatia M."/>
            <person name="Cooper J."/>
            <person name="Damon W."/>
            <person name="Desjardin D."/>
            <person name="Finy P."/>
            <person name="Geml J."/>
            <person name="Haridas S."/>
            <person name="Hughes K."/>
            <person name="Justo A."/>
            <person name="Karasinski D."/>
            <person name="Kautmanova I."/>
            <person name="Kiss B."/>
            <person name="Kocsube S."/>
            <person name="Kotiranta H."/>
            <person name="LaButti K.M."/>
            <person name="Lechner B.E."/>
            <person name="Liimatainen K."/>
            <person name="Lipzen A."/>
            <person name="Lukacs Z."/>
            <person name="Mihaltcheva S."/>
            <person name="Morgado L.N."/>
            <person name="Niskanen T."/>
            <person name="Noordeloos M.E."/>
            <person name="Ohm R.A."/>
            <person name="Ortiz-Santana B."/>
            <person name="Ovrebo C."/>
            <person name="Racz N."/>
            <person name="Riley R."/>
            <person name="Savchenko A."/>
            <person name="Shiryaev A."/>
            <person name="Soop K."/>
            <person name="Spirin V."/>
            <person name="Szebenyi C."/>
            <person name="Tomsovsky M."/>
            <person name="Tulloss R.E."/>
            <person name="Uehling J."/>
            <person name="Grigoriev I.V."/>
            <person name="Vagvolgyi C."/>
            <person name="Papp T."/>
            <person name="Martin F.M."/>
            <person name="Miettinen O."/>
            <person name="Hibbett D.S."/>
            <person name="Nagy L.G."/>
        </authorList>
    </citation>
    <scope>NUCLEOTIDE SEQUENCE [LARGE SCALE GENOMIC DNA]</scope>
    <source>
        <strain evidence="2 3">FP101781</strain>
    </source>
</reference>
<feature type="compositionally biased region" description="Polar residues" evidence="1">
    <location>
        <begin position="261"/>
        <end position="270"/>
    </location>
</feature>
<feature type="compositionally biased region" description="Acidic residues" evidence="1">
    <location>
        <begin position="78"/>
        <end position="90"/>
    </location>
</feature>
<dbReference type="AlphaFoldDB" id="A0A4Y7SJI6"/>
<protein>
    <submittedName>
        <fullName evidence="2">Uncharacterized protein</fullName>
    </submittedName>
</protein>
<evidence type="ECO:0000313" key="3">
    <source>
        <dbReference type="Proteomes" id="UP000298030"/>
    </source>
</evidence>
<feature type="compositionally biased region" description="Low complexity" evidence="1">
    <location>
        <begin position="116"/>
        <end position="137"/>
    </location>
</feature>
<feature type="compositionally biased region" description="Basic and acidic residues" evidence="1">
    <location>
        <begin position="62"/>
        <end position="77"/>
    </location>
</feature>
<comment type="caution">
    <text evidence="2">The sequence shown here is derived from an EMBL/GenBank/DDBJ whole genome shotgun (WGS) entry which is preliminary data.</text>
</comment>
<proteinExistence type="predicted"/>
<feature type="compositionally biased region" description="Basic residues" evidence="1">
    <location>
        <begin position="35"/>
        <end position="44"/>
    </location>
</feature>
<feature type="region of interest" description="Disordered" evidence="1">
    <location>
        <begin position="1"/>
        <end position="137"/>
    </location>
</feature>
<accession>A0A4Y7SJI6</accession>